<evidence type="ECO:0000313" key="5">
    <source>
        <dbReference type="Proteomes" id="UP001500804"/>
    </source>
</evidence>
<evidence type="ECO:0000313" key="4">
    <source>
        <dbReference type="EMBL" id="GAA5134135.1"/>
    </source>
</evidence>
<dbReference type="SUPFAM" id="SSF49879">
    <property type="entry name" value="SMAD/FHA domain"/>
    <property type="match status" value="1"/>
</dbReference>
<dbReference type="PANTHER" id="PTHR23308">
    <property type="entry name" value="NUCLEAR INHIBITOR OF PROTEIN PHOSPHATASE-1"/>
    <property type="match status" value="1"/>
</dbReference>
<dbReference type="InterPro" id="IPR050923">
    <property type="entry name" value="Cell_Proc_Reg/RNA_Proc"/>
</dbReference>
<keyword evidence="5" id="KW-1185">Reference proteome</keyword>
<accession>A0ABP9NUR9</accession>
<evidence type="ECO:0000259" key="3">
    <source>
        <dbReference type="PROSITE" id="PS50006"/>
    </source>
</evidence>
<evidence type="ECO:0000256" key="2">
    <source>
        <dbReference type="SAM" id="MobiDB-lite"/>
    </source>
</evidence>
<dbReference type="Pfam" id="PF00498">
    <property type="entry name" value="FHA"/>
    <property type="match status" value="1"/>
</dbReference>
<dbReference type="InterPro" id="IPR008984">
    <property type="entry name" value="SMAD_FHA_dom_sf"/>
</dbReference>
<name>A0ABP9NUR9_9PSEU</name>
<dbReference type="Gene3D" id="2.60.200.20">
    <property type="match status" value="1"/>
</dbReference>
<gene>
    <name evidence="4" type="ORF">GCM10023320_61440</name>
</gene>
<sequence length="237" mass="24496">MTTCTEDHSSATGEYCDVCGLRLRGASADVPAAPAPAGRCPSCGAAREGRFCEVCGYDSALGPPSDAPAAPAPEGAPAASQQASQHVPQQASQPAGGTWTAVVRADRAWFEDVLSRQGPDAGSLQFPAFSTERRFVLDGPQLSIGRRSRSRGIEPEIDLSAHPVDPGVSSLHALLVRRVDGGWDVVDLDSTNGTIVGDGPDPIPPNTPVPLADGDVVKLGAWTTITLVGPGHSDQSR</sequence>
<comment type="caution">
    <text evidence="4">The sequence shown here is derived from an EMBL/GenBank/DDBJ whole genome shotgun (WGS) entry which is preliminary data.</text>
</comment>
<dbReference type="Proteomes" id="UP001500804">
    <property type="component" value="Unassembled WGS sequence"/>
</dbReference>
<reference evidence="5" key="1">
    <citation type="journal article" date="2019" name="Int. J. Syst. Evol. Microbiol.">
        <title>The Global Catalogue of Microorganisms (GCM) 10K type strain sequencing project: providing services to taxonomists for standard genome sequencing and annotation.</title>
        <authorList>
            <consortium name="The Broad Institute Genomics Platform"/>
            <consortium name="The Broad Institute Genome Sequencing Center for Infectious Disease"/>
            <person name="Wu L."/>
            <person name="Ma J."/>
        </authorList>
    </citation>
    <scope>NUCLEOTIDE SEQUENCE [LARGE SCALE GENOMIC DNA]</scope>
    <source>
        <strain evidence="5">JCM 18302</strain>
    </source>
</reference>
<proteinExistence type="predicted"/>
<feature type="compositionally biased region" description="Low complexity" evidence="2">
    <location>
        <begin position="64"/>
        <end position="95"/>
    </location>
</feature>
<dbReference type="PROSITE" id="PS50006">
    <property type="entry name" value="FHA_DOMAIN"/>
    <property type="match status" value="1"/>
</dbReference>
<protein>
    <recommendedName>
        <fullName evidence="3">FHA domain-containing protein</fullName>
    </recommendedName>
</protein>
<feature type="domain" description="FHA" evidence="3">
    <location>
        <begin position="142"/>
        <end position="196"/>
    </location>
</feature>
<dbReference type="EMBL" id="BAABJO010000029">
    <property type="protein sequence ID" value="GAA5134135.1"/>
    <property type="molecule type" value="Genomic_DNA"/>
</dbReference>
<dbReference type="RefSeq" id="WP_345609779.1">
    <property type="nucleotide sequence ID" value="NZ_BAABJO010000029.1"/>
</dbReference>
<organism evidence="4 5">
    <name type="scientific">Pseudonocardia adelaidensis</name>
    <dbReference type="NCBI Taxonomy" id="648754"/>
    <lineage>
        <taxon>Bacteria</taxon>
        <taxon>Bacillati</taxon>
        <taxon>Actinomycetota</taxon>
        <taxon>Actinomycetes</taxon>
        <taxon>Pseudonocardiales</taxon>
        <taxon>Pseudonocardiaceae</taxon>
        <taxon>Pseudonocardia</taxon>
    </lineage>
</organism>
<evidence type="ECO:0000256" key="1">
    <source>
        <dbReference type="ARBA" id="ARBA00022553"/>
    </source>
</evidence>
<feature type="region of interest" description="Disordered" evidence="2">
    <location>
        <begin position="64"/>
        <end position="98"/>
    </location>
</feature>
<dbReference type="CDD" id="cd00060">
    <property type="entry name" value="FHA"/>
    <property type="match status" value="1"/>
</dbReference>
<keyword evidence="1" id="KW-0597">Phosphoprotein</keyword>
<dbReference type="InterPro" id="IPR000253">
    <property type="entry name" value="FHA_dom"/>
</dbReference>